<organism evidence="1 2">
    <name type="scientific">Photobacterium swingsii</name>
    <dbReference type="NCBI Taxonomy" id="680026"/>
    <lineage>
        <taxon>Bacteria</taxon>
        <taxon>Pseudomonadati</taxon>
        <taxon>Pseudomonadota</taxon>
        <taxon>Gammaproteobacteria</taxon>
        <taxon>Vibrionales</taxon>
        <taxon>Vibrionaceae</taxon>
        <taxon>Photobacterium</taxon>
    </lineage>
</organism>
<reference evidence="1 2" key="1">
    <citation type="submission" date="2018-01" db="EMBL/GenBank/DDBJ databases">
        <title>Whole genome sequencing of Histamine producing bacteria.</title>
        <authorList>
            <person name="Butler K."/>
        </authorList>
    </citation>
    <scope>NUCLEOTIDE SEQUENCE [LARGE SCALE GENOMIC DNA]</scope>
    <source>
        <strain evidence="1 2">DSM 24669</strain>
    </source>
</reference>
<dbReference type="GO" id="GO:0005829">
    <property type="term" value="C:cytosol"/>
    <property type="evidence" value="ECO:0007669"/>
    <property type="project" value="TreeGrafter"/>
</dbReference>
<dbReference type="AlphaFoldDB" id="A0A2T3NS41"/>
<dbReference type="GO" id="GO:0004000">
    <property type="term" value="F:adenosine deaminase activity"/>
    <property type="evidence" value="ECO:0007669"/>
    <property type="project" value="TreeGrafter"/>
</dbReference>
<dbReference type="InterPro" id="IPR006330">
    <property type="entry name" value="Ado/ade_deaminase"/>
</dbReference>
<dbReference type="RefSeq" id="WP_107303163.1">
    <property type="nucleotide sequence ID" value="NZ_AP024852.1"/>
</dbReference>
<evidence type="ECO:0000313" key="2">
    <source>
        <dbReference type="Proteomes" id="UP000240481"/>
    </source>
</evidence>
<evidence type="ECO:0000313" key="1">
    <source>
        <dbReference type="EMBL" id="PSW19059.1"/>
    </source>
</evidence>
<accession>A0A2T3NS41</accession>
<dbReference type="GO" id="GO:0046103">
    <property type="term" value="P:inosine biosynthetic process"/>
    <property type="evidence" value="ECO:0007669"/>
    <property type="project" value="TreeGrafter"/>
</dbReference>
<protein>
    <recommendedName>
        <fullName evidence="3">Adenosine deaminase domain-containing protein</fullName>
    </recommendedName>
</protein>
<dbReference type="OrthoDB" id="8772092at2"/>
<gene>
    <name evidence="1" type="ORF">C9I94_24100</name>
</gene>
<dbReference type="Gene3D" id="3.20.20.140">
    <property type="entry name" value="Metal-dependent hydrolases"/>
    <property type="match status" value="2"/>
</dbReference>
<comment type="caution">
    <text evidence="1">The sequence shown here is derived from an EMBL/GenBank/DDBJ whole genome shotgun (WGS) entry which is preliminary data.</text>
</comment>
<dbReference type="EMBL" id="PYLZ01000022">
    <property type="protein sequence ID" value="PSW19059.1"/>
    <property type="molecule type" value="Genomic_DNA"/>
</dbReference>
<sequence>MLKQTLFELTIATVLSSEHVSQLLHEFLTESVDNEVVFTMNELHSKCIEALKREVDQLYPRKFRLNDIQVVLEQIWPLGIFKNGSLPVLDLLYDMLMQIDNDSITYKDDYVDSYVKFSAKLDPTIIVGWNIAKKINNGTLLTTTDLLRIVNSQQPLYSSSPNQDDRYSEGHVHLNGVYFDGVVILNQLVEERGLEQFNSLTKLSHGLLREIPIIANPSFSKKEIDTKLLNLWKTTIGVNSKTTPIFKYNFKYISEQNVDSSTINSIWLRKQIACAVVDNDLTKAWLWFIVWLWREYQNSETNTQIRMAIFLLMITLMNKRSEIIMDGQGLTRFVETNNHPLRKSVDFKFKSISSAKKILQGRSDVAEIKVTHHEFSAKNVISWINSINKTQNIHQENFLKRPSLEYALSQRKQLERWHFCINFIRNNPNTRQRQNIWKEGKELKRKMESKAGWKVIEDISMSSEESINFNPSNWIRGLDVAGDENTVKTEIYAPVIRWLRNVPINGSQLRSIIHDFHLSIHAGEDYAHPASGMRNIDETVTFCEMTSGDRLGHALALGIEPKHWIERQGDIFLPVEEHLDNIVWLWHFASNLRDRLSLAEQVLPDLERRIAIFSKYVPWTSSAYMRQFYKSNFNAEIFSEDDIVNIAEIEPQTFYEAWLLRRNCFFQLDSYTSQITDDSIVSSALPDIEELVQFDWRNKRNGMDEDMCAKRLYCQRAELMRSKTKNSKGLIVHVRSIQRGSIFESDINHINAIGMLEDFESSDDIEFLYALQDYLLNEYKNKGLIIEVNPSSNVYISKLTSYTEHPIFRWNPPDPNKLVDGNCHNKFGLRDGLIDVTINTDDPGIMPTTLRTEYKLLYKAAIDNGFTVEDAGNWINRICQFSNQQFDRVHKSVFYH</sequence>
<dbReference type="NCBIfam" id="NF041744">
    <property type="entry name" value="RdrB"/>
    <property type="match status" value="1"/>
</dbReference>
<dbReference type="GO" id="GO:0043103">
    <property type="term" value="P:hypoxanthine salvage"/>
    <property type="evidence" value="ECO:0007669"/>
    <property type="project" value="TreeGrafter"/>
</dbReference>
<dbReference type="STRING" id="680026.AB733_23895"/>
<dbReference type="GO" id="GO:0006154">
    <property type="term" value="P:adenosine catabolic process"/>
    <property type="evidence" value="ECO:0007669"/>
    <property type="project" value="TreeGrafter"/>
</dbReference>
<keyword evidence="2" id="KW-1185">Reference proteome</keyword>
<name>A0A2T3NS41_9GAMM</name>
<dbReference type="PANTHER" id="PTHR11409:SF43">
    <property type="entry name" value="ADENOSINE DEAMINASE"/>
    <property type="match status" value="1"/>
</dbReference>
<proteinExistence type="predicted"/>
<dbReference type="Proteomes" id="UP000240481">
    <property type="component" value="Unassembled WGS sequence"/>
</dbReference>
<dbReference type="SUPFAM" id="SSF51556">
    <property type="entry name" value="Metallo-dependent hydrolases"/>
    <property type="match status" value="1"/>
</dbReference>
<dbReference type="InterPro" id="IPR032466">
    <property type="entry name" value="Metal_Hydrolase"/>
</dbReference>
<evidence type="ECO:0008006" key="3">
    <source>
        <dbReference type="Google" id="ProtNLM"/>
    </source>
</evidence>
<dbReference type="PANTHER" id="PTHR11409">
    <property type="entry name" value="ADENOSINE DEAMINASE"/>
    <property type="match status" value="1"/>
</dbReference>